<evidence type="ECO:0000313" key="1">
    <source>
        <dbReference type="EMBL" id="CAK8997114.1"/>
    </source>
</evidence>
<name>A0ABP0I6U0_9DINO</name>
<gene>
    <name evidence="1" type="ORF">SCF082_LOCUS5084</name>
</gene>
<proteinExistence type="predicted"/>
<dbReference type="InterPro" id="IPR014748">
    <property type="entry name" value="Enoyl-CoA_hydra_C"/>
</dbReference>
<dbReference type="SUPFAM" id="SSF52096">
    <property type="entry name" value="ClpP/crotonase"/>
    <property type="match status" value="1"/>
</dbReference>
<protein>
    <submittedName>
        <fullName evidence="1">Mitochondrial</fullName>
    </submittedName>
</protein>
<comment type="caution">
    <text evidence="1">The sequence shown here is derived from an EMBL/GenBank/DDBJ whole genome shotgun (WGS) entry which is preliminary data.</text>
</comment>
<sequence>MAVKIEKVTWSLVKRPKNFVLFPKFRRMVHQLRTLVRSLRRKQEEGLEAALWREADAQAHCYSTHDMHEGLKASIERRAPRFEQYESYGNPKSSL</sequence>
<dbReference type="InterPro" id="IPR029045">
    <property type="entry name" value="ClpP/crotonase-like_dom_sf"/>
</dbReference>
<evidence type="ECO:0000313" key="2">
    <source>
        <dbReference type="Proteomes" id="UP001642464"/>
    </source>
</evidence>
<dbReference type="Proteomes" id="UP001642464">
    <property type="component" value="Unassembled WGS sequence"/>
</dbReference>
<reference evidence="1 2" key="1">
    <citation type="submission" date="2024-02" db="EMBL/GenBank/DDBJ databases">
        <authorList>
            <person name="Chen Y."/>
            <person name="Shah S."/>
            <person name="Dougan E. K."/>
            <person name="Thang M."/>
            <person name="Chan C."/>
        </authorList>
    </citation>
    <scope>NUCLEOTIDE SEQUENCE [LARGE SCALE GENOMIC DNA]</scope>
</reference>
<dbReference type="Gene3D" id="1.10.12.10">
    <property type="entry name" value="Lyase 2-enoyl-coa Hydratase, Chain A, domain 2"/>
    <property type="match status" value="1"/>
</dbReference>
<keyword evidence="2" id="KW-1185">Reference proteome</keyword>
<accession>A0ABP0I6U0</accession>
<dbReference type="EMBL" id="CAXAMM010002692">
    <property type="protein sequence ID" value="CAK8997114.1"/>
    <property type="molecule type" value="Genomic_DNA"/>
</dbReference>
<organism evidence="1 2">
    <name type="scientific">Durusdinium trenchii</name>
    <dbReference type="NCBI Taxonomy" id="1381693"/>
    <lineage>
        <taxon>Eukaryota</taxon>
        <taxon>Sar</taxon>
        <taxon>Alveolata</taxon>
        <taxon>Dinophyceae</taxon>
        <taxon>Suessiales</taxon>
        <taxon>Symbiodiniaceae</taxon>
        <taxon>Durusdinium</taxon>
    </lineage>
</organism>